<dbReference type="Pfam" id="PF00534">
    <property type="entry name" value="Glycos_transf_1"/>
    <property type="match status" value="1"/>
</dbReference>
<dbReference type="InterPro" id="IPR001296">
    <property type="entry name" value="Glyco_trans_1"/>
</dbReference>
<dbReference type="PANTHER" id="PTHR12526">
    <property type="entry name" value="GLYCOSYLTRANSFERASE"/>
    <property type="match status" value="1"/>
</dbReference>
<gene>
    <name evidence="5" type="ORF">Ga0061079_10323</name>
</gene>
<accession>A0A0X3ANA3</accession>
<dbReference type="EMBL" id="FCOR01000003">
    <property type="protein sequence ID" value="CVK15713.1"/>
    <property type="molecule type" value="Genomic_DNA"/>
</dbReference>
<proteinExistence type="predicted"/>
<evidence type="ECO:0000256" key="2">
    <source>
        <dbReference type="ARBA" id="ARBA00022679"/>
    </source>
</evidence>
<feature type="domain" description="Glycosyltransferase subfamily 4-like N-terminal" evidence="4">
    <location>
        <begin position="21"/>
        <end position="170"/>
    </location>
</feature>
<dbReference type="STRING" id="1586267.GCA_001418685_00545"/>
<dbReference type="RefSeq" id="WP_055424941.1">
    <property type="nucleotide sequence ID" value="NZ_FCOR01000003.1"/>
</dbReference>
<dbReference type="AlphaFoldDB" id="A0A0X3ANA3"/>
<organism evidence="5 6">
    <name type="scientific">Apibacter mensalis</name>
    <dbReference type="NCBI Taxonomy" id="1586267"/>
    <lineage>
        <taxon>Bacteria</taxon>
        <taxon>Pseudomonadati</taxon>
        <taxon>Bacteroidota</taxon>
        <taxon>Flavobacteriia</taxon>
        <taxon>Flavobacteriales</taxon>
        <taxon>Weeksellaceae</taxon>
        <taxon>Apibacter</taxon>
    </lineage>
</organism>
<evidence type="ECO:0000259" key="3">
    <source>
        <dbReference type="Pfam" id="PF00534"/>
    </source>
</evidence>
<dbReference type="Pfam" id="PF13439">
    <property type="entry name" value="Glyco_transf_4"/>
    <property type="match status" value="1"/>
</dbReference>
<keyword evidence="2 5" id="KW-0808">Transferase</keyword>
<dbReference type="Gene3D" id="3.40.50.2000">
    <property type="entry name" value="Glycogen Phosphorylase B"/>
    <property type="match status" value="2"/>
</dbReference>
<keyword evidence="1" id="KW-0328">Glycosyltransferase</keyword>
<reference evidence="5 6" key="1">
    <citation type="submission" date="2016-01" db="EMBL/GenBank/DDBJ databases">
        <authorList>
            <person name="McClelland M."/>
            <person name="Jain A."/>
            <person name="Saraogi P."/>
            <person name="Mendelson R."/>
            <person name="Westerman R."/>
            <person name="SanMiguel P."/>
            <person name="Csonka L."/>
        </authorList>
    </citation>
    <scope>NUCLEOTIDE SEQUENCE [LARGE SCALE GENOMIC DNA]</scope>
    <source>
        <strain evidence="5 6">R-53146</strain>
    </source>
</reference>
<keyword evidence="6" id="KW-1185">Reference proteome</keyword>
<dbReference type="PANTHER" id="PTHR12526:SF629">
    <property type="entry name" value="TEICHURONIC ACID BIOSYNTHESIS GLYCOSYLTRANSFERASE TUAH-RELATED"/>
    <property type="match status" value="1"/>
</dbReference>
<dbReference type="Proteomes" id="UP000182761">
    <property type="component" value="Unassembled WGS sequence"/>
</dbReference>
<dbReference type="GO" id="GO:0016757">
    <property type="term" value="F:glycosyltransferase activity"/>
    <property type="evidence" value="ECO:0007669"/>
    <property type="project" value="UniProtKB-KW"/>
</dbReference>
<evidence type="ECO:0000313" key="6">
    <source>
        <dbReference type="Proteomes" id="UP000182761"/>
    </source>
</evidence>
<sequence>MAQHKKVLVSVINNISTDQRVEKVCNSLFKNGYEILIIGTNYNGMPPLNRPYFTQRFKLIFQKKFLLFAEFNCKLFVKLLFQSDKNTLLLANDLDTLLPNYLVSKIKKIPLVFDSHEIYSELPSIQGRFAQKVWRKLEKYLIPRVKHFYTVSEGYADFFEKKYGNRPLVIKNVPLLNIASCKEKKRTIDLPENTQNKKILLYQGAINSCRGIDKMIEAINFIENAQLWIIGNGPLKKDYEKLCIKLQVENKVYFFGEIPPKQLRQITPMADLGLSLEEDGGLSYRYALPNKLFDYIHAKIPILGTYLPEIKNIINENQIGEVISDHSAFEISEKIKFLISKGKKYYLTNLEKTSVKYNWEAQEIILLNIFHQASK</sequence>
<feature type="domain" description="Glycosyl transferase family 1" evidence="3">
    <location>
        <begin position="194"/>
        <end position="344"/>
    </location>
</feature>
<dbReference type="SUPFAM" id="SSF53756">
    <property type="entry name" value="UDP-Glycosyltransferase/glycogen phosphorylase"/>
    <property type="match status" value="1"/>
</dbReference>
<dbReference type="OrthoDB" id="9813214at2"/>
<evidence type="ECO:0000256" key="1">
    <source>
        <dbReference type="ARBA" id="ARBA00022676"/>
    </source>
</evidence>
<protein>
    <submittedName>
        <fullName evidence="5">Glycosyltransferase involved in cell wall bisynthesis</fullName>
    </submittedName>
</protein>
<name>A0A0X3ANA3_9FLAO</name>
<dbReference type="InterPro" id="IPR028098">
    <property type="entry name" value="Glyco_trans_4-like_N"/>
</dbReference>
<evidence type="ECO:0000313" key="5">
    <source>
        <dbReference type="EMBL" id="CVK15713.1"/>
    </source>
</evidence>
<evidence type="ECO:0000259" key="4">
    <source>
        <dbReference type="Pfam" id="PF13439"/>
    </source>
</evidence>